<dbReference type="EMBL" id="CP046620">
    <property type="protein sequence ID" value="QHQ35452.1"/>
    <property type="molecule type" value="Genomic_DNA"/>
</dbReference>
<name>A0A6P1T4I4_9RHOB</name>
<dbReference type="NCBIfam" id="TIGR02451">
    <property type="entry name" value="anti_sig_ChrR"/>
    <property type="match status" value="1"/>
</dbReference>
<reference evidence="2 3" key="1">
    <citation type="submission" date="2019-12" db="EMBL/GenBank/DDBJ databases">
        <title>Complete genome sequence of Algicella marina strain 9Alg 56(T) isolated from the red alga Tichocarpus crinitus.</title>
        <authorList>
            <person name="Kim S.-G."/>
            <person name="Nedashkovskaya O.I."/>
        </authorList>
    </citation>
    <scope>NUCLEOTIDE SEQUENCE [LARGE SCALE GENOMIC DNA]</scope>
    <source>
        <strain evidence="2 3">9Alg 56</strain>
    </source>
</reference>
<organism evidence="2 3">
    <name type="scientific">Algicella marina</name>
    <dbReference type="NCBI Taxonomy" id="2683284"/>
    <lineage>
        <taxon>Bacteria</taxon>
        <taxon>Pseudomonadati</taxon>
        <taxon>Pseudomonadota</taxon>
        <taxon>Alphaproteobacteria</taxon>
        <taxon>Rhodobacterales</taxon>
        <taxon>Paracoccaceae</taxon>
        <taxon>Algicella</taxon>
    </lineage>
</organism>
<dbReference type="InterPro" id="IPR014710">
    <property type="entry name" value="RmlC-like_jellyroll"/>
</dbReference>
<sequence length="213" mass="23151">MTNWHPHAEHLAGYASGTLSDGMSLLVSAHLTYCPACRRQVSQLEALAANQFHDDVTGIDAPRLDLALAALDEQSTDLPLQTPRAAPGSPLPAPLRHALGADIDELRWGMRLPGVSEYVLGGYEGEKVSLMRVRPGRRMPHHTHDGEEATLILSGVMEDDGKTFQTGDLAIADHRDDHQPHVTGDETCYCLIVLSGTLRFTGPFSRFLNVLPG</sequence>
<dbReference type="InterPro" id="IPR012807">
    <property type="entry name" value="Anti-sigma_ChrR"/>
</dbReference>
<dbReference type="InterPro" id="IPR011051">
    <property type="entry name" value="RmlC_Cupin_sf"/>
</dbReference>
<dbReference type="RefSeq" id="WP_161862013.1">
    <property type="nucleotide sequence ID" value="NZ_CP046620.1"/>
</dbReference>
<dbReference type="Gene3D" id="1.10.10.1320">
    <property type="entry name" value="Anti-sigma factor, zinc-finger domain"/>
    <property type="match status" value="1"/>
</dbReference>
<dbReference type="AlphaFoldDB" id="A0A6P1T4I4"/>
<dbReference type="CDD" id="cd20301">
    <property type="entry name" value="cupin_ChrR"/>
    <property type="match status" value="1"/>
</dbReference>
<evidence type="ECO:0000313" key="2">
    <source>
        <dbReference type="EMBL" id="QHQ35452.1"/>
    </source>
</evidence>
<dbReference type="Gene3D" id="2.60.120.10">
    <property type="entry name" value="Jelly Rolls"/>
    <property type="match status" value="1"/>
</dbReference>
<dbReference type="Proteomes" id="UP000464495">
    <property type="component" value="Chromosome"/>
</dbReference>
<keyword evidence="3" id="KW-1185">Reference proteome</keyword>
<proteinExistence type="predicted"/>
<dbReference type="InterPro" id="IPR025979">
    <property type="entry name" value="ChrR-like_cupin_dom"/>
</dbReference>
<evidence type="ECO:0000313" key="3">
    <source>
        <dbReference type="Proteomes" id="UP000464495"/>
    </source>
</evidence>
<dbReference type="KEGG" id="amaq:GO499_09745"/>
<evidence type="ECO:0000259" key="1">
    <source>
        <dbReference type="Pfam" id="PF12973"/>
    </source>
</evidence>
<protein>
    <submittedName>
        <fullName evidence="2">Cupin domain-containing protein</fullName>
    </submittedName>
</protein>
<feature type="domain" description="ChrR-like cupin" evidence="1">
    <location>
        <begin position="101"/>
        <end position="193"/>
    </location>
</feature>
<gene>
    <name evidence="2" type="ORF">GO499_09745</name>
</gene>
<dbReference type="InterPro" id="IPR041916">
    <property type="entry name" value="Anti_sigma_zinc_sf"/>
</dbReference>
<dbReference type="Pfam" id="PF12973">
    <property type="entry name" value="Cupin_7"/>
    <property type="match status" value="1"/>
</dbReference>
<dbReference type="SUPFAM" id="SSF51182">
    <property type="entry name" value="RmlC-like cupins"/>
    <property type="match status" value="1"/>
</dbReference>
<accession>A0A6P1T4I4</accession>